<keyword evidence="6 8" id="KW-0472">Membrane</keyword>
<accession>A0A0N8KNU7</accession>
<dbReference type="GO" id="GO:0005886">
    <property type="term" value="C:plasma membrane"/>
    <property type="evidence" value="ECO:0007669"/>
    <property type="project" value="UniProtKB-SubCell"/>
</dbReference>
<organism evidence="11 12">
    <name type="scientific">Phormidesmis priestleyi Ana</name>
    <dbReference type="NCBI Taxonomy" id="1666911"/>
    <lineage>
        <taxon>Bacteria</taxon>
        <taxon>Bacillati</taxon>
        <taxon>Cyanobacteriota</taxon>
        <taxon>Cyanophyceae</taxon>
        <taxon>Leptolyngbyales</taxon>
        <taxon>Leptolyngbyaceae</taxon>
        <taxon>Phormidesmis</taxon>
    </lineage>
</organism>
<feature type="domain" description="CN hydrolase" evidence="10">
    <location>
        <begin position="248"/>
        <end position="498"/>
    </location>
</feature>
<dbReference type="GO" id="GO:0016410">
    <property type="term" value="F:N-acyltransferase activity"/>
    <property type="evidence" value="ECO:0007669"/>
    <property type="project" value="UniProtKB-UniRule"/>
</dbReference>
<dbReference type="EC" id="2.3.1.269" evidence="8"/>
<protein>
    <recommendedName>
        <fullName evidence="8">Apolipoprotein N-acyltransferase</fullName>
        <shortName evidence="8">ALP N-acyltransferase</shortName>
        <ecNumber evidence="8">2.3.1.269</ecNumber>
    </recommendedName>
</protein>
<dbReference type="GO" id="GO:0004190">
    <property type="term" value="F:aspartic-type endopeptidase activity"/>
    <property type="evidence" value="ECO:0007669"/>
    <property type="project" value="InterPro"/>
</dbReference>
<keyword evidence="3 8" id="KW-0808">Transferase</keyword>
<comment type="function">
    <text evidence="8">Catalyzes the phospholipid dependent N-acylation of the N-terminal cysteine of apolipoprotein, the last step in lipoprotein maturation.</text>
</comment>
<dbReference type="SUPFAM" id="SSF56317">
    <property type="entry name" value="Carbon-nitrogen hydrolase"/>
    <property type="match status" value="1"/>
</dbReference>
<dbReference type="UniPathway" id="UPA00666"/>
<dbReference type="PANTHER" id="PTHR38686:SF1">
    <property type="entry name" value="APOLIPOPROTEIN N-ACYLTRANSFERASE"/>
    <property type="match status" value="1"/>
</dbReference>
<dbReference type="Proteomes" id="UP000050465">
    <property type="component" value="Unassembled WGS sequence"/>
</dbReference>
<dbReference type="AlphaFoldDB" id="A0A0N8KNU7"/>
<dbReference type="InterPro" id="IPR045378">
    <property type="entry name" value="LNT_N"/>
</dbReference>
<comment type="similarity">
    <text evidence="8">Belongs to the CN hydrolase family. Apolipoprotein N-acyltransferase subfamily.</text>
</comment>
<keyword evidence="2 8" id="KW-1003">Cell membrane</keyword>
<feature type="transmembrane region" description="Helical" evidence="8">
    <location>
        <begin position="502"/>
        <end position="521"/>
    </location>
</feature>
<feature type="transmembrane region" description="Helical" evidence="8">
    <location>
        <begin position="213"/>
        <end position="231"/>
    </location>
</feature>
<evidence type="ECO:0000256" key="3">
    <source>
        <dbReference type="ARBA" id="ARBA00022679"/>
    </source>
</evidence>
<feature type="domain" description="Peptidase A2" evidence="9">
    <location>
        <begin position="274"/>
        <end position="296"/>
    </location>
</feature>
<keyword evidence="11" id="KW-0449">Lipoprotein</keyword>
<dbReference type="Gene3D" id="3.60.110.10">
    <property type="entry name" value="Carbon-nitrogen hydrolase"/>
    <property type="match status" value="1"/>
</dbReference>
<feature type="transmembrane region" description="Helical" evidence="8">
    <location>
        <begin position="87"/>
        <end position="119"/>
    </location>
</feature>
<feature type="transmembrane region" description="Helical" evidence="8">
    <location>
        <begin position="131"/>
        <end position="152"/>
    </location>
</feature>
<comment type="subcellular location">
    <subcellularLocation>
        <location evidence="1 8">Cell membrane</location>
        <topology evidence="1 8">Multi-pass membrane protein</topology>
    </subcellularLocation>
</comment>
<evidence type="ECO:0000256" key="7">
    <source>
        <dbReference type="ARBA" id="ARBA00023315"/>
    </source>
</evidence>
<evidence type="ECO:0000256" key="6">
    <source>
        <dbReference type="ARBA" id="ARBA00023136"/>
    </source>
</evidence>
<evidence type="ECO:0000256" key="8">
    <source>
        <dbReference type="HAMAP-Rule" id="MF_01148"/>
    </source>
</evidence>
<reference evidence="11 12" key="1">
    <citation type="submission" date="2015-09" db="EMBL/GenBank/DDBJ databases">
        <title>Identification and resolution of microdiversity through metagenomic sequencing of parallel consortia.</title>
        <authorList>
            <person name="Nelson W.C."/>
            <person name="Romine M.F."/>
            <person name="Lindemann S.R."/>
        </authorList>
    </citation>
    <scope>NUCLEOTIDE SEQUENCE [LARGE SCALE GENOMIC DNA]</scope>
    <source>
        <strain evidence="11">Ana</strain>
    </source>
</reference>
<evidence type="ECO:0000256" key="2">
    <source>
        <dbReference type="ARBA" id="ARBA00022475"/>
    </source>
</evidence>
<keyword evidence="5 8" id="KW-1133">Transmembrane helix</keyword>
<dbReference type="InterPro" id="IPR001995">
    <property type="entry name" value="Peptidase_A2_cat"/>
</dbReference>
<evidence type="ECO:0000259" key="9">
    <source>
        <dbReference type="PROSITE" id="PS50175"/>
    </source>
</evidence>
<feature type="transmembrane region" description="Helical" evidence="8">
    <location>
        <begin position="55"/>
        <end position="75"/>
    </location>
</feature>
<evidence type="ECO:0000256" key="1">
    <source>
        <dbReference type="ARBA" id="ARBA00004651"/>
    </source>
</evidence>
<evidence type="ECO:0000259" key="10">
    <source>
        <dbReference type="PROSITE" id="PS50263"/>
    </source>
</evidence>
<dbReference type="STRING" id="1666911.HLUCCA11_00345"/>
<gene>
    <name evidence="8 11" type="primary">lnt</name>
    <name evidence="11" type="ORF">HLUCCA11_00345</name>
</gene>
<comment type="pathway">
    <text evidence="8">Protein modification; lipoprotein biosynthesis (N-acyl transfer).</text>
</comment>
<keyword evidence="4 8" id="KW-0812">Transmembrane</keyword>
<dbReference type="Pfam" id="PF00795">
    <property type="entry name" value="CN_hydrolase"/>
    <property type="match status" value="1"/>
</dbReference>
<comment type="catalytic activity">
    <reaction evidence="8">
        <text>N-terminal S-1,2-diacyl-sn-glyceryl-L-cysteinyl-[lipoprotein] + a glycerophospholipid = N-acyl-S-1,2-diacyl-sn-glyceryl-L-cysteinyl-[lipoprotein] + a 2-acyl-sn-glycero-3-phospholipid + H(+)</text>
        <dbReference type="Rhea" id="RHEA:48228"/>
        <dbReference type="Rhea" id="RHEA-COMP:14681"/>
        <dbReference type="Rhea" id="RHEA-COMP:14684"/>
        <dbReference type="ChEBI" id="CHEBI:15378"/>
        <dbReference type="ChEBI" id="CHEBI:136912"/>
        <dbReference type="ChEBI" id="CHEBI:140656"/>
        <dbReference type="ChEBI" id="CHEBI:140657"/>
        <dbReference type="ChEBI" id="CHEBI:140660"/>
        <dbReference type="EC" id="2.3.1.269"/>
    </reaction>
</comment>
<dbReference type="PATRIC" id="fig|1666911.3.peg.2447"/>
<dbReference type="PROSITE" id="PS50175">
    <property type="entry name" value="ASP_PROT_RETROV"/>
    <property type="match status" value="1"/>
</dbReference>
<dbReference type="InterPro" id="IPR003010">
    <property type="entry name" value="C-N_Hydrolase"/>
</dbReference>
<evidence type="ECO:0000313" key="12">
    <source>
        <dbReference type="Proteomes" id="UP000050465"/>
    </source>
</evidence>
<sequence length="523" mass="57806">MINAGVKGWDRTGLILIGSGLMMGLAPVNAWPLAWFALVPLWQVAQRPRQSFRRALAYTAIWGIAYHGTALSWITGLHPMMWMGVPWLGSVAIALFAWVFITLWGAAIGMTWMALMLAITKWQPVKGATRVLLGTALWCAVEWVWSQGPLYWSSLSYTQSPYNLLALHLGQLAGPITVTAAIVAVNGGIAEAIGRYSQSYWQPLVREFDRRAAILTVCLFIGVHLLGFGLYSRSLADRPDEAISVGLIQGNVPTSQKMTGQGIQASRQIYLDGYEALVDQGADLVITPEGAIPQEWDAFLQDRNLFVRAVANRDVPLVLGTFVPQIIDDRSTPITQSLLTLTPEGEVGGRYNKVKLVPLGEYIPFEKVLYPIVGRFSPFAASMVPGTFQQMLETPIGPMAAGICYESAFAELFRQQVARGGQAIVTASNNDPYSPRQMMQHHAQDVMRAVETDRWAARVTNTGISGVVDHQGRSHWLSEPNYYAARLETIYRRQTLTPYVRWGDWLTPLLLVAAIMAVGFGRR</sequence>
<dbReference type="PANTHER" id="PTHR38686">
    <property type="entry name" value="APOLIPOPROTEIN N-ACYLTRANSFERASE"/>
    <property type="match status" value="1"/>
</dbReference>
<dbReference type="InterPro" id="IPR004563">
    <property type="entry name" value="Apolipo_AcylTrfase"/>
</dbReference>
<dbReference type="InterPro" id="IPR036526">
    <property type="entry name" value="C-N_Hydrolase_sf"/>
</dbReference>
<dbReference type="CDD" id="cd07571">
    <property type="entry name" value="ALP_N-acyl_transferase"/>
    <property type="match status" value="1"/>
</dbReference>
<dbReference type="HAMAP" id="MF_01148">
    <property type="entry name" value="Lnt"/>
    <property type="match status" value="1"/>
</dbReference>
<dbReference type="PROSITE" id="PS50263">
    <property type="entry name" value="CN_HYDROLASE"/>
    <property type="match status" value="1"/>
</dbReference>
<feature type="transmembrane region" description="Helical" evidence="8">
    <location>
        <begin position="20"/>
        <end position="43"/>
    </location>
</feature>
<dbReference type="GO" id="GO:0006508">
    <property type="term" value="P:proteolysis"/>
    <property type="evidence" value="ECO:0007669"/>
    <property type="project" value="InterPro"/>
</dbReference>
<dbReference type="Pfam" id="PF20154">
    <property type="entry name" value="LNT_N"/>
    <property type="match status" value="1"/>
</dbReference>
<evidence type="ECO:0000313" key="11">
    <source>
        <dbReference type="EMBL" id="KPQ37530.1"/>
    </source>
</evidence>
<dbReference type="EMBL" id="LJZR01000001">
    <property type="protein sequence ID" value="KPQ37530.1"/>
    <property type="molecule type" value="Genomic_DNA"/>
</dbReference>
<evidence type="ECO:0000256" key="4">
    <source>
        <dbReference type="ARBA" id="ARBA00022692"/>
    </source>
</evidence>
<evidence type="ECO:0000256" key="5">
    <source>
        <dbReference type="ARBA" id="ARBA00022989"/>
    </source>
</evidence>
<dbReference type="NCBIfam" id="TIGR00546">
    <property type="entry name" value="lnt"/>
    <property type="match status" value="1"/>
</dbReference>
<dbReference type="GO" id="GO:0042158">
    <property type="term" value="P:lipoprotein biosynthetic process"/>
    <property type="evidence" value="ECO:0007669"/>
    <property type="project" value="UniProtKB-UniRule"/>
</dbReference>
<proteinExistence type="inferred from homology"/>
<keyword evidence="7 8" id="KW-0012">Acyltransferase</keyword>
<feature type="transmembrane region" description="Helical" evidence="8">
    <location>
        <begin position="172"/>
        <end position="193"/>
    </location>
</feature>
<comment type="caution">
    <text evidence="11">The sequence shown here is derived from an EMBL/GenBank/DDBJ whole genome shotgun (WGS) entry which is preliminary data.</text>
</comment>
<name>A0A0N8KNU7_9CYAN</name>